<gene>
    <name evidence="7" type="ORF">AXFE_16440</name>
</gene>
<keyword evidence="2" id="KW-1003">Cell membrane</keyword>
<evidence type="ECO:0000313" key="7">
    <source>
        <dbReference type="EMBL" id="KJF17481.1"/>
    </source>
</evidence>
<feature type="transmembrane region" description="Helical" evidence="6">
    <location>
        <begin position="204"/>
        <end position="223"/>
    </location>
</feature>
<reference evidence="7 8" key="1">
    <citation type="submission" date="2015-01" db="EMBL/GenBank/DDBJ databases">
        <title>Draft genome of the acidophilic iron oxidizer Acidithrix ferrooxidans strain Py-F3.</title>
        <authorList>
            <person name="Poehlein A."/>
            <person name="Eisen S."/>
            <person name="Schloemann M."/>
            <person name="Johnson B.D."/>
            <person name="Daniel R."/>
            <person name="Muehling M."/>
        </authorList>
    </citation>
    <scope>NUCLEOTIDE SEQUENCE [LARGE SCALE GENOMIC DNA]</scope>
    <source>
        <strain evidence="7 8">Py-F3</strain>
    </source>
</reference>
<evidence type="ECO:0000256" key="6">
    <source>
        <dbReference type="SAM" id="Phobius"/>
    </source>
</evidence>
<evidence type="ECO:0000256" key="1">
    <source>
        <dbReference type="ARBA" id="ARBA00004651"/>
    </source>
</evidence>
<evidence type="ECO:0000313" key="8">
    <source>
        <dbReference type="Proteomes" id="UP000032360"/>
    </source>
</evidence>
<dbReference type="GO" id="GO:0005886">
    <property type="term" value="C:plasma membrane"/>
    <property type="evidence" value="ECO:0007669"/>
    <property type="project" value="UniProtKB-SubCell"/>
</dbReference>
<sequence>MVLFLAQLSPSVTINQLLTGFQLDPLSILADAALVATAILYILGVRRLAKRNRIWSKWRTLSFMGSLFTIFFAVGSGFASYDDSVFWMHVIQHLLLMNAAPIMLVLSAPVTLALQASNRSTTTSILKIINSRYISFWSFPIVAWLSNWVTMYAYFLTPLYSLSIRHPLFHYYTHLHFLIAGFFFWSVVLGLDPAKHRLSFGAKLAFLLTGIPFGSFLGIAIMQSSRSIDPAANTLTDTHMGGSILWIFGEIFTFAAIGIIFVQWSRAEERSAKRLDRELYPDSMPPYQPNS</sequence>
<accession>A0A0D8HK60</accession>
<evidence type="ECO:0000256" key="4">
    <source>
        <dbReference type="ARBA" id="ARBA00022989"/>
    </source>
</evidence>
<keyword evidence="3 6" id="KW-0812">Transmembrane</keyword>
<evidence type="ECO:0000256" key="3">
    <source>
        <dbReference type="ARBA" id="ARBA00022692"/>
    </source>
</evidence>
<feature type="transmembrane region" description="Helical" evidence="6">
    <location>
        <begin position="134"/>
        <end position="155"/>
    </location>
</feature>
<feature type="transmembrane region" description="Helical" evidence="6">
    <location>
        <begin position="28"/>
        <end position="49"/>
    </location>
</feature>
<protein>
    <submittedName>
        <fullName evidence="7">Cytochrome c oxidase caa3 assembly factor</fullName>
    </submittedName>
</protein>
<feature type="transmembrane region" description="Helical" evidence="6">
    <location>
        <begin position="93"/>
        <end position="114"/>
    </location>
</feature>
<comment type="subcellular location">
    <subcellularLocation>
        <location evidence="1">Cell membrane</location>
        <topology evidence="1">Multi-pass membrane protein</topology>
    </subcellularLocation>
</comment>
<name>A0A0D8HK60_9ACTN</name>
<dbReference type="STRING" id="1280514.AXFE_16440"/>
<keyword evidence="4 6" id="KW-1133">Transmembrane helix</keyword>
<dbReference type="AlphaFoldDB" id="A0A0D8HK60"/>
<dbReference type="EMBL" id="JXYS01000038">
    <property type="protein sequence ID" value="KJF17481.1"/>
    <property type="molecule type" value="Genomic_DNA"/>
</dbReference>
<keyword evidence="8" id="KW-1185">Reference proteome</keyword>
<evidence type="ECO:0000256" key="2">
    <source>
        <dbReference type="ARBA" id="ARBA00022475"/>
    </source>
</evidence>
<dbReference type="Pfam" id="PF09678">
    <property type="entry name" value="Caa3_CtaG"/>
    <property type="match status" value="1"/>
</dbReference>
<dbReference type="Proteomes" id="UP000032360">
    <property type="component" value="Unassembled WGS sequence"/>
</dbReference>
<dbReference type="RefSeq" id="WP_052605346.1">
    <property type="nucleotide sequence ID" value="NZ_JXYS01000038.1"/>
</dbReference>
<organism evidence="7 8">
    <name type="scientific">Acidithrix ferrooxidans</name>
    <dbReference type="NCBI Taxonomy" id="1280514"/>
    <lineage>
        <taxon>Bacteria</taxon>
        <taxon>Bacillati</taxon>
        <taxon>Actinomycetota</taxon>
        <taxon>Acidimicrobiia</taxon>
        <taxon>Acidimicrobiales</taxon>
        <taxon>Acidimicrobiaceae</taxon>
        <taxon>Acidithrix</taxon>
    </lineage>
</organism>
<comment type="caution">
    <text evidence="7">The sequence shown here is derived from an EMBL/GenBank/DDBJ whole genome shotgun (WGS) entry which is preliminary data.</text>
</comment>
<feature type="transmembrane region" description="Helical" evidence="6">
    <location>
        <begin position="61"/>
        <end position="81"/>
    </location>
</feature>
<evidence type="ECO:0000256" key="5">
    <source>
        <dbReference type="ARBA" id="ARBA00023136"/>
    </source>
</evidence>
<proteinExistence type="predicted"/>
<dbReference type="OrthoDB" id="5241646at2"/>
<feature type="transmembrane region" description="Helical" evidence="6">
    <location>
        <begin position="175"/>
        <end position="192"/>
    </location>
</feature>
<dbReference type="InterPro" id="IPR019108">
    <property type="entry name" value="Caa3_assmbl_CtaG-rel"/>
</dbReference>
<feature type="transmembrane region" description="Helical" evidence="6">
    <location>
        <begin position="243"/>
        <end position="264"/>
    </location>
</feature>
<keyword evidence="5 6" id="KW-0472">Membrane</keyword>